<dbReference type="PANTHER" id="PTHR47802:SF1">
    <property type="entry name" value="GLYOXALASE FAMILY PROTEIN, EXPRESSED"/>
    <property type="match status" value="1"/>
</dbReference>
<dbReference type="Pfam" id="PF00903">
    <property type="entry name" value="Glyoxalase"/>
    <property type="match status" value="1"/>
</dbReference>
<evidence type="ECO:0000313" key="3">
    <source>
        <dbReference type="Proteomes" id="UP000639772"/>
    </source>
</evidence>
<gene>
    <name evidence="2" type="ORF">HPP92_016787</name>
</gene>
<dbReference type="OrthoDB" id="16820at2759"/>
<dbReference type="CDD" id="cd07245">
    <property type="entry name" value="VOC_like"/>
    <property type="match status" value="1"/>
</dbReference>
<evidence type="ECO:0000313" key="2">
    <source>
        <dbReference type="EMBL" id="KAG0472241.1"/>
    </source>
</evidence>
<dbReference type="InterPro" id="IPR004360">
    <property type="entry name" value="Glyas_Fos-R_dOase_dom"/>
</dbReference>
<reference evidence="2 3" key="1">
    <citation type="journal article" date="2020" name="Nat. Food">
        <title>A phased Vanilla planifolia genome enables genetic improvement of flavour and production.</title>
        <authorList>
            <person name="Hasing T."/>
            <person name="Tang H."/>
            <person name="Brym M."/>
            <person name="Khazi F."/>
            <person name="Huang T."/>
            <person name="Chambers A.H."/>
        </authorList>
    </citation>
    <scope>NUCLEOTIDE SEQUENCE [LARGE SCALE GENOMIC DNA]</scope>
    <source>
        <tissue evidence="2">Leaf</tissue>
    </source>
</reference>
<dbReference type="SUPFAM" id="SSF54593">
    <property type="entry name" value="Glyoxalase/Bleomycin resistance protein/Dihydroxybiphenyl dioxygenase"/>
    <property type="match status" value="1"/>
</dbReference>
<dbReference type="InterPro" id="IPR029068">
    <property type="entry name" value="Glyas_Bleomycin-R_OHBP_Dase"/>
</dbReference>
<evidence type="ECO:0000259" key="1">
    <source>
        <dbReference type="PROSITE" id="PS51819"/>
    </source>
</evidence>
<dbReference type="EMBL" id="JADCNM010000008">
    <property type="protein sequence ID" value="KAG0472241.1"/>
    <property type="molecule type" value="Genomic_DNA"/>
</dbReference>
<comment type="caution">
    <text evidence="2">The sequence shown here is derived from an EMBL/GenBank/DDBJ whole genome shotgun (WGS) entry which is preliminary data.</text>
</comment>
<feature type="domain" description="VOC" evidence="1">
    <location>
        <begin position="7"/>
        <end position="140"/>
    </location>
</feature>
<dbReference type="Proteomes" id="UP000639772">
    <property type="component" value="Unassembled WGS sequence"/>
</dbReference>
<protein>
    <recommendedName>
        <fullName evidence="1">VOC domain-containing protein</fullName>
    </recommendedName>
</protein>
<name>A0A835UUJ3_VANPL</name>
<dbReference type="Gene3D" id="3.10.180.10">
    <property type="entry name" value="2,3-Dihydroxybiphenyl 1,2-Dioxygenase, domain 1"/>
    <property type="match status" value="1"/>
</dbReference>
<dbReference type="PANTHER" id="PTHR47802">
    <property type="entry name" value="GLYOXALASE FAMILY PROTEIN, EXPRESSED"/>
    <property type="match status" value="1"/>
</dbReference>
<sequence length="142" mass="16052">MAATDVRLNHISRESPNIARLAAFYEEVLGFERIEAPNFGDIEVIWLRISPELSLHLIQRDPQSKLPEGPYGAPPGSFVTDPKLLPRGHHICFSVSNFDDFVQSLKDKGIETFLTRQPEGKTKQLFFFDVDGNGLEVVNREN</sequence>
<accession>A0A835UUJ3</accession>
<dbReference type="InterPro" id="IPR037523">
    <property type="entry name" value="VOC_core"/>
</dbReference>
<proteinExistence type="predicted"/>
<organism evidence="2 3">
    <name type="scientific">Vanilla planifolia</name>
    <name type="common">Vanilla</name>
    <dbReference type="NCBI Taxonomy" id="51239"/>
    <lineage>
        <taxon>Eukaryota</taxon>
        <taxon>Viridiplantae</taxon>
        <taxon>Streptophyta</taxon>
        <taxon>Embryophyta</taxon>
        <taxon>Tracheophyta</taxon>
        <taxon>Spermatophyta</taxon>
        <taxon>Magnoliopsida</taxon>
        <taxon>Liliopsida</taxon>
        <taxon>Asparagales</taxon>
        <taxon>Orchidaceae</taxon>
        <taxon>Vanilloideae</taxon>
        <taxon>Vanilleae</taxon>
        <taxon>Vanilla</taxon>
    </lineage>
</organism>
<dbReference type="AlphaFoldDB" id="A0A835UUJ3"/>
<dbReference type="PROSITE" id="PS51819">
    <property type="entry name" value="VOC"/>
    <property type="match status" value="1"/>
</dbReference>